<dbReference type="Pfam" id="PF05707">
    <property type="entry name" value="Zot"/>
    <property type="match status" value="1"/>
</dbReference>
<dbReference type="InterPro" id="IPR027417">
    <property type="entry name" value="P-loop_NTPase"/>
</dbReference>
<evidence type="ECO:0000259" key="1">
    <source>
        <dbReference type="Pfam" id="PF05707"/>
    </source>
</evidence>
<dbReference type="GeneID" id="88813462"/>
<proteinExistence type="predicted"/>
<name>A0ABX8GF26_EXIAC</name>
<gene>
    <name evidence="2" type="ORF">KKI46_17300</name>
</gene>
<organism evidence="2 3">
    <name type="scientific">Exiguobacterium acetylicum</name>
    <name type="common">Brevibacterium acetylicum</name>
    <dbReference type="NCBI Taxonomy" id="41170"/>
    <lineage>
        <taxon>Bacteria</taxon>
        <taxon>Bacillati</taxon>
        <taxon>Bacillota</taxon>
        <taxon>Bacilli</taxon>
        <taxon>Bacillales</taxon>
        <taxon>Bacillales Family XII. Incertae Sedis</taxon>
        <taxon>Exiguobacterium</taxon>
    </lineage>
</organism>
<dbReference type="InterPro" id="IPR008900">
    <property type="entry name" value="Zot_N"/>
</dbReference>
<dbReference type="EMBL" id="CP075900">
    <property type="protein sequence ID" value="QWB31944.1"/>
    <property type="molecule type" value="Genomic_DNA"/>
</dbReference>
<evidence type="ECO:0000313" key="3">
    <source>
        <dbReference type="Proteomes" id="UP000679498"/>
    </source>
</evidence>
<keyword evidence="3" id="KW-1185">Reference proteome</keyword>
<dbReference type="Proteomes" id="UP000679498">
    <property type="component" value="Plasmid p3"/>
</dbReference>
<dbReference type="RefSeq" id="WP_214814070.1">
    <property type="nucleotide sequence ID" value="NZ_CP075900.1"/>
</dbReference>
<sequence length="234" mass="27285">MAITMYTGFVGSGKSYAATALGCNVADARLGTRWVVANFPIKKKKLMTLPALKKQFPFVYLKKRFNDPRWIFKENEELTVKFLVQESIKRGWKGNEGSALLIFDEASIPFNSREWQHKKNGESRMDWIKFLSQSRKFGYDIIFITQDGRMLDRQIRSLCEFERTHRKLNSYGLFKILPRFLTVFAGIQYWNGMKYTKGSLHLTVYSKSVADRYDTTALFDYEAPEDDLEAKYEA</sequence>
<accession>A0ABX8GF26</accession>
<feature type="domain" description="Zona occludens toxin N-terminal" evidence="1">
    <location>
        <begin position="2"/>
        <end position="176"/>
    </location>
</feature>
<dbReference type="Gene3D" id="3.40.50.300">
    <property type="entry name" value="P-loop containing nucleotide triphosphate hydrolases"/>
    <property type="match status" value="1"/>
</dbReference>
<geneLocation type="plasmid" evidence="2 3">
    <name>p3</name>
</geneLocation>
<protein>
    <submittedName>
        <fullName evidence="2">Zonular occludens toxin domain-containing protein</fullName>
    </submittedName>
</protein>
<reference evidence="2 3" key="1">
    <citation type="submission" date="2021-05" db="EMBL/GenBank/DDBJ databases">
        <title>Biocontrol using Exiguobacterium acetylicum SI17 against litchi downy blight caused by Peronophythora litchii.</title>
        <authorList>
            <person name="Zheng L."/>
        </authorList>
    </citation>
    <scope>NUCLEOTIDE SEQUENCE [LARGE SCALE GENOMIC DNA]</scope>
    <source>
        <strain evidence="2 3">SI17</strain>
        <plasmid evidence="2 3">p3</plasmid>
    </source>
</reference>
<evidence type="ECO:0000313" key="2">
    <source>
        <dbReference type="EMBL" id="QWB31944.1"/>
    </source>
</evidence>
<keyword evidence="2" id="KW-0614">Plasmid</keyword>